<sequence length="258" mass="28487">MREKCIRLSGALLVLSLLIVSPLPAHEFIVKPVTMTPHPGQQLPFSVISAHVFMVSEEMEPAEQVVMALNRDGKTTPLTLVKNPTLMTLDGSMELADEGTYLLCGHRKGVIWTNTTQGWKQASKKGLSNVISSGKYEKFCKTLINVGHPDDGYKKTVGHALEIVPLDDPAALSPGDEGRFQVLFKGAPLSSAVYASYDGFSSHPNTWAYMTETDENGVAHIKLHHEGCWMIRVENKIKQATKDYDVHVMRAVLVFNVK</sequence>
<gene>
    <name evidence="1" type="ORF">DSCOOX_49730</name>
</gene>
<dbReference type="AlphaFoldDB" id="A0A5K8AGH6"/>
<dbReference type="RefSeq" id="WP_155312643.1">
    <property type="nucleotide sequence ID" value="NZ_AP021879.1"/>
</dbReference>
<name>A0A5K8AGH6_9BACT</name>
<dbReference type="InterPro" id="IPR019613">
    <property type="entry name" value="DUF4198"/>
</dbReference>
<organism evidence="1 2">
    <name type="scientific">Desulfosarcina ovata subsp. ovata</name>
    <dbReference type="NCBI Taxonomy" id="2752305"/>
    <lineage>
        <taxon>Bacteria</taxon>
        <taxon>Pseudomonadati</taxon>
        <taxon>Thermodesulfobacteriota</taxon>
        <taxon>Desulfobacteria</taxon>
        <taxon>Desulfobacterales</taxon>
        <taxon>Desulfosarcinaceae</taxon>
        <taxon>Desulfosarcina</taxon>
    </lineage>
</organism>
<dbReference type="EMBL" id="AP021879">
    <property type="protein sequence ID" value="BBO91793.1"/>
    <property type="molecule type" value="Genomic_DNA"/>
</dbReference>
<dbReference type="Pfam" id="PF10670">
    <property type="entry name" value="DUF4198"/>
    <property type="match status" value="1"/>
</dbReference>
<evidence type="ECO:0000313" key="2">
    <source>
        <dbReference type="Proteomes" id="UP000422108"/>
    </source>
</evidence>
<dbReference type="Proteomes" id="UP000422108">
    <property type="component" value="Chromosome"/>
</dbReference>
<reference evidence="1 2" key="1">
    <citation type="submission" date="2019-11" db="EMBL/GenBank/DDBJ databases">
        <title>Comparative genomics of hydrocarbon-degrading Desulfosarcina strains.</title>
        <authorList>
            <person name="Watanabe M."/>
            <person name="Kojima H."/>
            <person name="Fukui M."/>
        </authorList>
    </citation>
    <scope>NUCLEOTIDE SEQUENCE [LARGE SCALE GENOMIC DNA]</scope>
    <source>
        <strain evidence="2">oXyS1</strain>
    </source>
</reference>
<keyword evidence="2" id="KW-1185">Reference proteome</keyword>
<evidence type="ECO:0000313" key="1">
    <source>
        <dbReference type="EMBL" id="BBO91793.1"/>
    </source>
</evidence>
<accession>A0A5K8AGH6</accession>
<proteinExistence type="predicted"/>
<protein>
    <submittedName>
        <fullName evidence="1">Nickel transporter</fullName>
    </submittedName>
</protein>